<keyword evidence="3" id="KW-1185">Reference proteome</keyword>
<dbReference type="PANTHER" id="PTHR46211:SF14">
    <property type="entry name" value="GLYCEROPHOSPHODIESTER PHOSPHODIESTERASE"/>
    <property type="match status" value="1"/>
</dbReference>
<reference evidence="3" key="1">
    <citation type="journal article" date="2019" name="Int. J. Syst. Evol. Microbiol.">
        <title>The Global Catalogue of Microorganisms (GCM) 10K type strain sequencing project: providing services to taxonomists for standard genome sequencing and annotation.</title>
        <authorList>
            <consortium name="The Broad Institute Genomics Platform"/>
            <consortium name="The Broad Institute Genome Sequencing Center for Infectious Disease"/>
            <person name="Wu L."/>
            <person name="Ma J."/>
        </authorList>
    </citation>
    <scope>NUCLEOTIDE SEQUENCE [LARGE SCALE GENOMIC DNA]</scope>
    <source>
        <strain evidence="3">CGMCC 1.12769</strain>
    </source>
</reference>
<gene>
    <name evidence="2" type="ORF">GCM10008013_38390</name>
</gene>
<dbReference type="PANTHER" id="PTHR46211">
    <property type="entry name" value="GLYCEROPHOSPHORYL DIESTER PHOSPHODIESTERASE"/>
    <property type="match status" value="1"/>
</dbReference>
<dbReference type="InterPro" id="IPR017946">
    <property type="entry name" value="PLC-like_Pdiesterase_TIM-brl"/>
</dbReference>
<evidence type="ECO:0000313" key="2">
    <source>
        <dbReference type="EMBL" id="GGH33351.1"/>
    </source>
</evidence>
<dbReference type="SUPFAM" id="SSF51695">
    <property type="entry name" value="PLC-like phosphodiesterases"/>
    <property type="match status" value="1"/>
</dbReference>
<dbReference type="EMBL" id="BMFT01000002">
    <property type="protein sequence ID" value="GGH33351.1"/>
    <property type="molecule type" value="Genomic_DNA"/>
</dbReference>
<evidence type="ECO:0000259" key="1">
    <source>
        <dbReference type="Pfam" id="PF03009"/>
    </source>
</evidence>
<dbReference type="Proteomes" id="UP000659344">
    <property type="component" value="Unassembled WGS sequence"/>
</dbReference>
<feature type="domain" description="GP-PDE" evidence="1">
    <location>
        <begin position="31"/>
        <end position="254"/>
    </location>
</feature>
<name>A0ABQ1YQP4_9BACL</name>
<evidence type="ECO:0000313" key="3">
    <source>
        <dbReference type="Proteomes" id="UP000659344"/>
    </source>
</evidence>
<dbReference type="InterPro" id="IPR030395">
    <property type="entry name" value="GP_PDE_dom"/>
</dbReference>
<comment type="caution">
    <text evidence="2">The sequence shown here is derived from an EMBL/GenBank/DDBJ whole genome shotgun (WGS) entry which is preliminary data.</text>
</comment>
<protein>
    <recommendedName>
        <fullName evidence="1">GP-PDE domain-containing protein</fullName>
    </recommendedName>
</protein>
<dbReference type="Gene3D" id="3.20.20.190">
    <property type="entry name" value="Phosphatidylinositol (PI) phosphodiesterase"/>
    <property type="match status" value="1"/>
</dbReference>
<dbReference type="CDD" id="cd08583">
    <property type="entry name" value="PI-PLCc_GDPD_SF_unchar1"/>
    <property type="match status" value="1"/>
</dbReference>
<sequence length="270" mass="30746">MRPKSNVEAEGFKAHRMVAHAMGGINGIAYSNTYEAFIANYEKGLRIFEVDLLLSTDNDLIARHEWSENMTKLLGQQDELEPDRQGTILTSAEFKAAKIMGQYEPLNWGEILDLMEFYPDVYIVTDTKQIKTEEIDQIFGAIVESAKAKDPVLLERIVPQIYNQSMWEQLQGIHPFESIIFTLYTVHDTDKEVLQFVEDKGITAVTMSETRANKGLIASLNKIGVPSYVHTINDTKIMKKFQRMGAYGFYTDFLTEDDAKHSGWLDFLGL</sequence>
<organism evidence="2 3">
    <name type="scientific">Paenibacillus segetis</name>
    <dbReference type="NCBI Taxonomy" id="1325360"/>
    <lineage>
        <taxon>Bacteria</taxon>
        <taxon>Bacillati</taxon>
        <taxon>Bacillota</taxon>
        <taxon>Bacilli</taxon>
        <taxon>Bacillales</taxon>
        <taxon>Paenibacillaceae</taxon>
        <taxon>Paenibacillus</taxon>
    </lineage>
</organism>
<dbReference type="Pfam" id="PF03009">
    <property type="entry name" value="GDPD"/>
    <property type="match status" value="1"/>
</dbReference>
<accession>A0ABQ1YQP4</accession>
<proteinExistence type="predicted"/>